<proteinExistence type="predicted"/>
<dbReference type="AlphaFoldDB" id="A0A494VWU4"/>
<evidence type="ECO:0000313" key="2">
    <source>
        <dbReference type="Proteomes" id="UP000270046"/>
    </source>
</evidence>
<reference evidence="1 2" key="1">
    <citation type="submission" date="2018-10" db="EMBL/GenBank/DDBJ databases">
        <title>Genome sequencing of Mucilaginibacter sp. HYN0043.</title>
        <authorList>
            <person name="Kim M."/>
            <person name="Yi H."/>
        </authorList>
    </citation>
    <scope>NUCLEOTIDE SEQUENCE [LARGE SCALE GENOMIC DNA]</scope>
    <source>
        <strain evidence="1 2">HYN0043</strain>
    </source>
</reference>
<evidence type="ECO:0000313" key="1">
    <source>
        <dbReference type="EMBL" id="AYL99454.1"/>
    </source>
</evidence>
<accession>A0A494VWU4</accession>
<dbReference type="Pfam" id="PF14462">
    <property type="entry name" value="Prok-E2_E"/>
    <property type="match status" value="1"/>
</dbReference>
<dbReference type="EMBL" id="CP032869">
    <property type="protein sequence ID" value="AYL99454.1"/>
    <property type="molecule type" value="Genomic_DNA"/>
</dbReference>
<sequence length="132" mass="15328">MRRQFQLPESDAIYLENLGNDWETIIDGGMHWVIIKDHPVPLGYNISNTDIAIKIETGYPRTGLDMAYFYPGLTRLDGKLIGAVCLQPIDGKQFQRWSRHRTATNPWREGVDDLSTHVALISYWFEEEFTKR</sequence>
<keyword evidence="2" id="KW-1185">Reference proteome</keyword>
<organism evidence="1 2">
    <name type="scientific">Mucilaginibacter celer</name>
    <dbReference type="NCBI Taxonomy" id="2305508"/>
    <lineage>
        <taxon>Bacteria</taxon>
        <taxon>Pseudomonadati</taxon>
        <taxon>Bacteroidota</taxon>
        <taxon>Sphingobacteriia</taxon>
        <taxon>Sphingobacteriales</taxon>
        <taxon>Sphingobacteriaceae</taxon>
        <taxon>Mucilaginibacter</taxon>
    </lineage>
</organism>
<dbReference type="RefSeq" id="WP_119411242.1">
    <property type="nucleotide sequence ID" value="NZ_CP032869.1"/>
</dbReference>
<protein>
    <submittedName>
        <fullName evidence="1">Uncharacterized protein</fullName>
    </submittedName>
</protein>
<name>A0A494VWU4_9SPHI</name>
<dbReference type="KEGG" id="muh:HYN43_015035"/>
<dbReference type="InterPro" id="IPR025701">
    <property type="entry name" value="UBQ-conjugat_E2_E"/>
</dbReference>
<dbReference type="OrthoDB" id="7445930at2"/>
<dbReference type="Proteomes" id="UP000270046">
    <property type="component" value="Chromosome"/>
</dbReference>
<gene>
    <name evidence="1" type="ORF">HYN43_015035</name>
</gene>